<dbReference type="InterPro" id="IPR013713">
    <property type="entry name" value="XPO2_central"/>
</dbReference>
<organism evidence="11">
    <name type="scientific">Medioppia subpectinata</name>
    <dbReference type="NCBI Taxonomy" id="1979941"/>
    <lineage>
        <taxon>Eukaryota</taxon>
        <taxon>Metazoa</taxon>
        <taxon>Ecdysozoa</taxon>
        <taxon>Arthropoda</taxon>
        <taxon>Chelicerata</taxon>
        <taxon>Arachnida</taxon>
        <taxon>Acari</taxon>
        <taxon>Acariformes</taxon>
        <taxon>Sarcoptiformes</taxon>
        <taxon>Oribatida</taxon>
        <taxon>Brachypylina</taxon>
        <taxon>Oppioidea</taxon>
        <taxon>Oppiidae</taxon>
        <taxon>Medioppia</taxon>
    </lineage>
</organism>
<dbReference type="EMBL" id="CAJPIZ010001643">
    <property type="protein sequence ID" value="CAG2103822.1"/>
    <property type="molecule type" value="Genomic_DNA"/>
</dbReference>
<dbReference type="InterPro" id="IPR016024">
    <property type="entry name" value="ARM-type_fold"/>
</dbReference>
<keyword evidence="8" id="KW-0539">Nucleus</keyword>
<evidence type="ECO:0000256" key="7">
    <source>
        <dbReference type="ARBA" id="ARBA00022927"/>
    </source>
</evidence>
<dbReference type="GO" id="GO:0031267">
    <property type="term" value="F:small GTPase binding"/>
    <property type="evidence" value="ECO:0007669"/>
    <property type="project" value="InterPro"/>
</dbReference>
<feature type="domain" description="Importin N-terminal" evidence="10">
    <location>
        <begin position="26"/>
        <end position="100"/>
    </location>
</feature>
<dbReference type="Pfam" id="PF03810">
    <property type="entry name" value="IBN_N"/>
    <property type="match status" value="1"/>
</dbReference>
<dbReference type="PROSITE" id="PS50166">
    <property type="entry name" value="IMPORTIN_B_NT"/>
    <property type="match status" value="1"/>
</dbReference>
<dbReference type="Pfam" id="PF03378">
    <property type="entry name" value="CAS_CSE1"/>
    <property type="match status" value="1"/>
</dbReference>
<evidence type="ECO:0000256" key="2">
    <source>
        <dbReference type="ARBA" id="ARBA00004496"/>
    </source>
</evidence>
<evidence type="ECO:0000313" key="11">
    <source>
        <dbReference type="EMBL" id="CAD7623392.1"/>
    </source>
</evidence>
<evidence type="ECO:0000256" key="1">
    <source>
        <dbReference type="ARBA" id="ARBA00004123"/>
    </source>
</evidence>
<evidence type="ECO:0000256" key="8">
    <source>
        <dbReference type="ARBA" id="ARBA00023242"/>
    </source>
</evidence>
<evidence type="ECO:0000256" key="9">
    <source>
        <dbReference type="ARBA" id="ARBA00030693"/>
    </source>
</evidence>
<dbReference type="OrthoDB" id="3268246at2759"/>
<dbReference type="SUPFAM" id="SSF48371">
    <property type="entry name" value="ARM repeat"/>
    <property type="match status" value="1"/>
</dbReference>
<dbReference type="GO" id="GO:0006611">
    <property type="term" value="P:protein export from nucleus"/>
    <property type="evidence" value="ECO:0007669"/>
    <property type="project" value="TreeGrafter"/>
</dbReference>
<keyword evidence="5" id="KW-0813">Transport</keyword>
<protein>
    <recommendedName>
        <fullName evidence="4">Exportin-2</fullName>
    </recommendedName>
    <alternativeName>
        <fullName evidence="9">Importin-alpha re-exporter</fullName>
    </alternativeName>
</protein>
<reference evidence="11" key="1">
    <citation type="submission" date="2020-11" db="EMBL/GenBank/DDBJ databases">
        <authorList>
            <person name="Tran Van P."/>
        </authorList>
    </citation>
    <scope>NUCLEOTIDE SEQUENCE</scope>
</reference>
<dbReference type="InterPro" id="IPR005043">
    <property type="entry name" value="XPO2_C"/>
</dbReference>
<dbReference type="GO" id="GO:0005049">
    <property type="term" value="F:nuclear export signal receptor activity"/>
    <property type="evidence" value="ECO:0007669"/>
    <property type="project" value="TreeGrafter"/>
</dbReference>
<dbReference type="SMART" id="SM00913">
    <property type="entry name" value="IBN_N"/>
    <property type="match status" value="1"/>
</dbReference>
<keyword evidence="7" id="KW-0653">Protein transport</keyword>
<evidence type="ECO:0000256" key="3">
    <source>
        <dbReference type="ARBA" id="ARBA00008669"/>
    </source>
</evidence>
<dbReference type="GO" id="GO:0005635">
    <property type="term" value="C:nuclear envelope"/>
    <property type="evidence" value="ECO:0007669"/>
    <property type="project" value="TreeGrafter"/>
</dbReference>
<dbReference type="InterPro" id="IPR011989">
    <property type="entry name" value="ARM-like"/>
</dbReference>
<evidence type="ECO:0000259" key="10">
    <source>
        <dbReference type="PROSITE" id="PS50166"/>
    </source>
</evidence>
<keyword evidence="12" id="KW-1185">Reference proteome</keyword>
<proteinExistence type="inferred from homology"/>
<dbReference type="GO" id="GO:0006606">
    <property type="term" value="P:protein import into nucleus"/>
    <property type="evidence" value="ECO:0007669"/>
    <property type="project" value="TreeGrafter"/>
</dbReference>
<sequence length="973" mass="110884">MNSSLSELSTHLLQTLSADPLVRRNAEKGLQSIEGSDGFGTLLLTLIDTNGADLTVRMSAAIAFKNLVKRHWPQSEDVVNKISDNDRNQIKTVIIDLMLRSPEQIQRQLSDSVSIIGREDFPAKWPNLLDDMIGRMSASEPNFNVINGVLQTAHSLFKRYRHEFQSNELWTEIKYVLTRFAQPFTDLFVWTNQLVVSHANQPQSLKIIFSSLILCAKIFNSLNTQDLPEFFEDNMSVWMKHFLDLLSADYKCLQTDSEEEAGLIEQLKSQICDNIAMYASKYNEEFAPYLPGFVQSVWTLLITTGAEPKYDILVSNAIHFLSSVADRSQYQHLFKADNVLDSISSKIIVPNMEFRVSDEELFEDNPEEYIRRDIEGSDVDTRRRAACDLVKALSRFFEKEMTQVFSQYIQLMLQKYNENPVVNWKNKDSAIYLVTSLAVKSGTARLGTTSTSELVNITDFFVNVIRPDLERNTNLTEIPVLRADALKYIMTFRNQLPLKEVLIPSLALIVQHMSAPSVVVHTYAAHTLEKLLTIRDSSQQKLPSIKAQDLQPLMEPLLNGLFGIFSMPGSNENEYAMKAIMRSFSLLQEQTLPYFPQLLPKLTQKLSEVTKNPTKPHFNHYLFETLSLSIRIACRKERSFVANFESVLFPIFQEILIQDVQEFMPYVFQILSLLLEVYENTISDPYMELFPHLLVPVLWDRPANIAPLVRLLQAYIEKASQQIIDSQKLQPLLGVFQKLIASKANDNQGFYILQSLIQFAAPESLAQYMKQVFVILFQRLTSSKTTKYIKCLLVFFSLFAYKYGVQSLSDTIDSLQQRMFGMVLEKLFIPEVQKVSGNVEKKIIAFGMTKILCELDSTIVGQYSQFWAPVLQSLVALFELPVDETIPDDEHFIEIEDTLEYQASYSQLVFAGHRDRDPLAGVVSDPRIYLAQCLGKLSAKHPGKLNPLITTGLPPNAVSFLQRYCMDANVTIT</sequence>
<dbReference type="PANTHER" id="PTHR10997">
    <property type="entry name" value="IMPORTIN-7, 8, 11"/>
    <property type="match status" value="1"/>
</dbReference>
<dbReference type="InterPro" id="IPR001494">
    <property type="entry name" value="Importin-beta_N"/>
</dbReference>
<dbReference type="Proteomes" id="UP000759131">
    <property type="component" value="Unassembled WGS sequence"/>
</dbReference>
<comment type="subcellular location">
    <subcellularLocation>
        <location evidence="2">Cytoplasm</location>
    </subcellularLocation>
    <subcellularLocation>
        <location evidence="1">Nucleus</location>
    </subcellularLocation>
</comment>
<name>A0A7R9PWY5_9ACAR</name>
<dbReference type="GO" id="GO:0005829">
    <property type="term" value="C:cytosol"/>
    <property type="evidence" value="ECO:0007669"/>
    <property type="project" value="TreeGrafter"/>
</dbReference>
<gene>
    <name evidence="11" type="ORF">OSB1V03_LOCUS3848</name>
</gene>
<comment type="similarity">
    <text evidence="3">Belongs to the XPO2/CSE1 family.</text>
</comment>
<dbReference type="FunFam" id="1.25.10.10:FF:000057">
    <property type="entry name" value="Exportin-2 isoform 1"/>
    <property type="match status" value="1"/>
</dbReference>
<accession>A0A7R9PWY5</accession>
<keyword evidence="6" id="KW-0963">Cytoplasm</keyword>
<dbReference type="AlphaFoldDB" id="A0A7R9PWY5"/>
<dbReference type="EMBL" id="OC856218">
    <property type="protein sequence ID" value="CAD7623392.1"/>
    <property type="molecule type" value="Genomic_DNA"/>
</dbReference>
<evidence type="ECO:0000256" key="4">
    <source>
        <dbReference type="ARBA" id="ARBA00018945"/>
    </source>
</evidence>
<evidence type="ECO:0000256" key="6">
    <source>
        <dbReference type="ARBA" id="ARBA00022490"/>
    </source>
</evidence>
<dbReference type="PANTHER" id="PTHR10997:SF8">
    <property type="entry name" value="EXPORTIN-2"/>
    <property type="match status" value="1"/>
</dbReference>
<dbReference type="Gene3D" id="1.25.10.10">
    <property type="entry name" value="Leucine-rich Repeat Variant"/>
    <property type="match status" value="1"/>
</dbReference>
<dbReference type="Pfam" id="PF08506">
    <property type="entry name" value="Cse1"/>
    <property type="match status" value="1"/>
</dbReference>
<evidence type="ECO:0000256" key="5">
    <source>
        <dbReference type="ARBA" id="ARBA00022448"/>
    </source>
</evidence>
<evidence type="ECO:0000313" key="12">
    <source>
        <dbReference type="Proteomes" id="UP000759131"/>
    </source>
</evidence>